<evidence type="ECO:0000313" key="1">
    <source>
        <dbReference type="EMBL" id="OVE82831.1"/>
    </source>
</evidence>
<dbReference type="EMBL" id="MWPH01000006">
    <property type="protein sequence ID" value="OVE82831.1"/>
    <property type="molecule type" value="Genomic_DNA"/>
</dbReference>
<dbReference type="AlphaFoldDB" id="A0A202E3N7"/>
<reference evidence="1 2" key="1">
    <citation type="submission" date="2017-02" db="EMBL/GenBank/DDBJ databases">
        <title>Natronthermophilus aegyptiacus gen. nov.,sp. nov., an aerobic, extremely halophilic alkalithermophilic archaeon isolated from the athalassohaline Wadi An Natrun, Egypt.</title>
        <authorList>
            <person name="Zhao B."/>
        </authorList>
    </citation>
    <scope>NUCLEOTIDE SEQUENCE [LARGE SCALE GENOMIC DNA]</scope>
    <source>
        <strain evidence="1 2">CGMCC 1.3597</strain>
    </source>
</reference>
<dbReference type="RefSeq" id="WP_087715649.1">
    <property type="nucleotide sequence ID" value="NZ_MWPH01000006.1"/>
</dbReference>
<proteinExistence type="predicted"/>
<keyword evidence="2" id="KW-1185">Reference proteome</keyword>
<comment type="caution">
    <text evidence="1">The sequence shown here is derived from an EMBL/GenBank/DDBJ whole genome shotgun (WGS) entry which is preliminary data.</text>
</comment>
<evidence type="ECO:0000313" key="2">
    <source>
        <dbReference type="Proteomes" id="UP000196084"/>
    </source>
</evidence>
<accession>A0A202E3N7</accession>
<dbReference type="OrthoDB" id="65910at2157"/>
<protein>
    <submittedName>
        <fullName evidence="1">Uncharacterized protein</fullName>
    </submittedName>
</protein>
<gene>
    <name evidence="1" type="ORF">B2G88_18735</name>
</gene>
<sequence length="182" mass="20448">MSNTDPSSDETSTDTEYLFVVDYEDDAERKRIEYLFNNWDDGEIAKPSGLVRVGQSVSHDELYQDLVAKVPEEQVQSYRLEPVETDVAPETLTVEQSIDAPADAVETFVEYIFSKRKAVLQSAPHNEYEVYTKKGRADVTYRLDADDESTDVTVTITGHAPAPGFLANFFETELKAYADSQS</sequence>
<name>A0A202E3N7_9EURY</name>
<organism evidence="1 2">
    <name type="scientific">Natronolimnobius baerhuensis</name>
    <dbReference type="NCBI Taxonomy" id="253108"/>
    <lineage>
        <taxon>Archaea</taxon>
        <taxon>Methanobacteriati</taxon>
        <taxon>Methanobacteriota</taxon>
        <taxon>Stenosarchaea group</taxon>
        <taxon>Halobacteria</taxon>
        <taxon>Halobacteriales</taxon>
        <taxon>Natrialbaceae</taxon>
        <taxon>Natronolimnobius</taxon>
    </lineage>
</organism>
<dbReference type="Proteomes" id="UP000196084">
    <property type="component" value="Unassembled WGS sequence"/>
</dbReference>